<keyword evidence="4 8" id="KW-0186">Copper</keyword>
<evidence type="ECO:0000256" key="6">
    <source>
        <dbReference type="ARBA" id="ARBA00023157"/>
    </source>
</evidence>
<evidence type="ECO:0000256" key="2">
    <source>
        <dbReference type="ARBA" id="ARBA00009241"/>
    </source>
</evidence>
<evidence type="ECO:0000256" key="4">
    <source>
        <dbReference type="ARBA" id="ARBA00023008"/>
    </source>
</evidence>
<name>A0ABD3GGH9_9MARC</name>
<feature type="binding site" evidence="8">
    <location>
        <position position="49"/>
    </location>
    <ligand>
        <name>Cu cation</name>
        <dbReference type="ChEBI" id="CHEBI:23378"/>
    </ligand>
</feature>
<evidence type="ECO:0000256" key="3">
    <source>
        <dbReference type="ARBA" id="ARBA00022723"/>
    </source>
</evidence>
<evidence type="ECO:0000256" key="1">
    <source>
        <dbReference type="ARBA" id="ARBA00004569"/>
    </source>
</evidence>
<dbReference type="GO" id="GO:0046872">
    <property type="term" value="F:metal ion binding"/>
    <property type="evidence" value="ECO:0007669"/>
    <property type="project" value="UniProtKB-KW"/>
</dbReference>
<evidence type="ECO:0000313" key="9">
    <source>
        <dbReference type="EMBL" id="KAL3677549.1"/>
    </source>
</evidence>
<organism evidence="9 10">
    <name type="scientific">Riccia sorocarpa</name>
    <dbReference type="NCBI Taxonomy" id="122646"/>
    <lineage>
        <taxon>Eukaryota</taxon>
        <taxon>Viridiplantae</taxon>
        <taxon>Streptophyta</taxon>
        <taxon>Embryophyta</taxon>
        <taxon>Marchantiophyta</taxon>
        <taxon>Marchantiopsida</taxon>
        <taxon>Marchantiidae</taxon>
        <taxon>Marchantiales</taxon>
        <taxon>Ricciaceae</taxon>
        <taxon>Riccia</taxon>
    </lineage>
</organism>
<dbReference type="GO" id="GO:0005758">
    <property type="term" value="C:mitochondrial intermembrane space"/>
    <property type="evidence" value="ECO:0007669"/>
    <property type="project" value="UniProtKB-SubCell"/>
</dbReference>
<dbReference type="PANTHER" id="PTHR16719:SF0">
    <property type="entry name" value="CYTOCHROME C OXIDASE COPPER CHAPERONE"/>
    <property type="match status" value="1"/>
</dbReference>
<reference evidence="9 10" key="1">
    <citation type="submission" date="2024-09" db="EMBL/GenBank/DDBJ databases">
        <title>Chromosome-scale assembly of Riccia sorocarpa.</title>
        <authorList>
            <person name="Paukszto L."/>
        </authorList>
    </citation>
    <scope>NUCLEOTIDE SEQUENCE [LARGE SCALE GENOMIC DNA]</scope>
    <source>
        <strain evidence="9">LP-2024</strain>
        <tissue evidence="9">Aerial parts of the thallus</tissue>
    </source>
</reference>
<protein>
    <recommendedName>
        <fullName evidence="11">Cytochrome c oxidase copper chaperone</fullName>
    </recommendedName>
</protein>
<dbReference type="InterPro" id="IPR009069">
    <property type="entry name" value="Cys_alpha_HP_mot_SF"/>
</dbReference>
<dbReference type="AlphaFoldDB" id="A0ABD3GGH9"/>
<dbReference type="Proteomes" id="UP001633002">
    <property type="component" value="Unassembled WGS sequence"/>
</dbReference>
<dbReference type="SUPFAM" id="SSF47072">
    <property type="entry name" value="Cysteine alpha-hairpin motif"/>
    <property type="match status" value="1"/>
</dbReference>
<sequence length="114" mass="12383">MREVTGASSANVVSNTTTIDSVAGSSRAGDIASNSVNASAPVPKKKICCACPTTKKLRDECMVMHGEEACTKWIEAHKECLRSEGFSVWLLYLLNGMRQTKDLKQYGRSMVKPA</sequence>
<dbReference type="PROSITE" id="PS51808">
    <property type="entry name" value="CHCH"/>
    <property type="match status" value="1"/>
</dbReference>
<evidence type="ECO:0000313" key="10">
    <source>
        <dbReference type="Proteomes" id="UP001633002"/>
    </source>
</evidence>
<feature type="binding site" evidence="8">
    <location>
        <position position="48"/>
    </location>
    <ligand>
        <name>Cu cation</name>
        <dbReference type="ChEBI" id="CHEBI:23378"/>
    </ligand>
</feature>
<gene>
    <name evidence="9" type="ORF">R1sor_027497</name>
</gene>
<proteinExistence type="inferred from homology"/>
<evidence type="ECO:0000256" key="5">
    <source>
        <dbReference type="ARBA" id="ARBA00023128"/>
    </source>
</evidence>
<evidence type="ECO:0000256" key="8">
    <source>
        <dbReference type="PIRSR" id="PIRSR607745-1"/>
    </source>
</evidence>
<dbReference type="Gene3D" id="1.10.287.1130">
    <property type="entry name" value="CytochromE C oxidase copper chaperone"/>
    <property type="match status" value="1"/>
</dbReference>
<comment type="similarity">
    <text evidence="2">Belongs to the COX17 family.</text>
</comment>
<evidence type="ECO:0000256" key="7">
    <source>
        <dbReference type="ARBA" id="ARBA00023186"/>
    </source>
</evidence>
<keyword evidence="3 8" id="KW-0479">Metal-binding</keyword>
<evidence type="ECO:0008006" key="11">
    <source>
        <dbReference type="Google" id="ProtNLM"/>
    </source>
</evidence>
<dbReference type="FunFam" id="1.10.287.1130:FF:000003">
    <property type="entry name" value="Cytochrome c oxidase copper chaperone"/>
    <property type="match status" value="1"/>
</dbReference>
<accession>A0ABD3GGH9</accession>
<keyword evidence="7" id="KW-0143">Chaperone</keyword>
<keyword evidence="5" id="KW-0496">Mitochondrion</keyword>
<keyword evidence="6" id="KW-1015">Disulfide bond</keyword>
<keyword evidence="10" id="KW-1185">Reference proteome</keyword>
<dbReference type="EMBL" id="JBJQOH010000008">
    <property type="protein sequence ID" value="KAL3677549.1"/>
    <property type="molecule type" value="Genomic_DNA"/>
</dbReference>
<dbReference type="PANTHER" id="PTHR16719">
    <property type="entry name" value="CYTOCHROME C OXIDASE COPPER CHAPERONE"/>
    <property type="match status" value="1"/>
</dbReference>
<comment type="subcellular location">
    <subcellularLocation>
        <location evidence="1">Mitochondrion intermembrane space</location>
    </subcellularLocation>
</comment>
<comment type="caution">
    <text evidence="9">The sequence shown here is derived from an EMBL/GenBank/DDBJ whole genome shotgun (WGS) entry which is preliminary data.</text>
</comment>
<dbReference type="InterPro" id="IPR007745">
    <property type="entry name" value="Cyt_c_oxidase_Cu-chaperone"/>
</dbReference>
<dbReference type="Pfam" id="PF05051">
    <property type="entry name" value="COX17"/>
    <property type="match status" value="1"/>
</dbReference>